<comment type="caution">
    <text evidence="1">The sequence shown here is derived from an EMBL/GenBank/DDBJ whole genome shotgun (WGS) entry which is preliminary data.</text>
</comment>
<gene>
    <name evidence="1" type="ORF">BS47DRAFT_1275282</name>
</gene>
<organism evidence="1 2">
    <name type="scientific">Hydnum rufescens UP504</name>
    <dbReference type="NCBI Taxonomy" id="1448309"/>
    <lineage>
        <taxon>Eukaryota</taxon>
        <taxon>Fungi</taxon>
        <taxon>Dikarya</taxon>
        <taxon>Basidiomycota</taxon>
        <taxon>Agaricomycotina</taxon>
        <taxon>Agaricomycetes</taxon>
        <taxon>Cantharellales</taxon>
        <taxon>Hydnaceae</taxon>
        <taxon>Hydnum</taxon>
    </lineage>
</organism>
<name>A0A9P6DWT7_9AGAM</name>
<keyword evidence="2" id="KW-1185">Reference proteome</keyword>
<proteinExistence type="predicted"/>
<dbReference type="EMBL" id="MU128964">
    <property type="protein sequence ID" value="KAF9514104.1"/>
    <property type="molecule type" value="Genomic_DNA"/>
</dbReference>
<feature type="non-terminal residue" evidence="1">
    <location>
        <position position="76"/>
    </location>
</feature>
<evidence type="ECO:0000313" key="2">
    <source>
        <dbReference type="Proteomes" id="UP000886523"/>
    </source>
</evidence>
<reference evidence="1" key="1">
    <citation type="journal article" date="2020" name="Nat. Commun.">
        <title>Large-scale genome sequencing of mycorrhizal fungi provides insights into the early evolution of symbiotic traits.</title>
        <authorList>
            <person name="Miyauchi S."/>
            <person name="Kiss E."/>
            <person name="Kuo A."/>
            <person name="Drula E."/>
            <person name="Kohler A."/>
            <person name="Sanchez-Garcia M."/>
            <person name="Morin E."/>
            <person name="Andreopoulos B."/>
            <person name="Barry K.W."/>
            <person name="Bonito G."/>
            <person name="Buee M."/>
            <person name="Carver A."/>
            <person name="Chen C."/>
            <person name="Cichocki N."/>
            <person name="Clum A."/>
            <person name="Culley D."/>
            <person name="Crous P.W."/>
            <person name="Fauchery L."/>
            <person name="Girlanda M."/>
            <person name="Hayes R.D."/>
            <person name="Keri Z."/>
            <person name="LaButti K."/>
            <person name="Lipzen A."/>
            <person name="Lombard V."/>
            <person name="Magnuson J."/>
            <person name="Maillard F."/>
            <person name="Murat C."/>
            <person name="Nolan M."/>
            <person name="Ohm R.A."/>
            <person name="Pangilinan J."/>
            <person name="Pereira M.F."/>
            <person name="Perotto S."/>
            <person name="Peter M."/>
            <person name="Pfister S."/>
            <person name="Riley R."/>
            <person name="Sitrit Y."/>
            <person name="Stielow J.B."/>
            <person name="Szollosi G."/>
            <person name="Zifcakova L."/>
            <person name="Stursova M."/>
            <person name="Spatafora J.W."/>
            <person name="Tedersoo L."/>
            <person name="Vaario L.M."/>
            <person name="Yamada A."/>
            <person name="Yan M."/>
            <person name="Wang P."/>
            <person name="Xu J."/>
            <person name="Bruns T."/>
            <person name="Baldrian P."/>
            <person name="Vilgalys R."/>
            <person name="Dunand C."/>
            <person name="Henrissat B."/>
            <person name="Grigoriev I.V."/>
            <person name="Hibbett D."/>
            <person name="Nagy L.G."/>
            <person name="Martin F.M."/>
        </authorList>
    </citation>
    <scope>NUCLEOTIDE SEQUENCE</scope>
    <source>
        <strain evidence="1">UP504</strain>
    </source>
</reference>
<accession>A0A9P6DWT7</accession>
<dbReference type="OrthoDB" id="2790258at2759"/>
<protein>
    <submittedName>
        <fullName evidence="1">Uncharacterized protein</fullName>
    </submittedName>
</protein>
<dbReference type="Proteomes" id="UP000886523">
    <property type="component" value="Unassembled WGS sequence"/>
</dbReference>
<dbReference type="AlphaFoldDB" id="A0A9P6DWT7"/>
<feature type="non-terminal residue" evidence="1">
    <location>
        <position position="1"/>
    </location>
</feature>
<sequence>PHSVHQLMSGKATPILSGALPAFQSLQNQWQDHAIANKDILEYVFEGMEWLNKYHEKAGKTRAYVVTMGALSFIHI</sequence>
<evidence type="ECO:0000313" key="1">
    <source>
        <dbReference type="EMBL" id="KAF9514104.1"/>
    </source>
</evidence>